<dbReference type="SUPFAM" id="SSF56601">
    <property type="entry name" value="beta-lactamase/transpeptidase-like"/>
    <property type="match status" value="1"/>
</dbReference>
<name>A0ABW7W719_9NOCA</name>
<protein>
    <submittedName>
        <fullName evidence="2">Serine hydrolase domain-containing protein</fullName>
        <ecNumber evidence="2">3.-.-.-</ecNumber>
    </submittedName>
</protein>
<dbReference type="InterPro" id="IPR001466">
    <property type="entry name" value="Beta-lactam-related"/>
</dbReference>
<dbReference type="Gene3D" id="3.40.710.10">
    <property type="entry name" value="DD-peptidase/beta-lactamase superfamily"/>
    <property type="match status" value="1"/>
</dbReference>
<gene>
    <name evidence="2" type="ORF">ACH49Z_27420</name>
</gene>
<keyword evidence="2" id="KW-0378">Hydrolase</keyword>
<comment type="caution">
    <text evidence="2">The sequence shown here is derived from an EMBL/GenBank/DDBJ whole genome shotgun (WGS) entry which is preliminary data.</text>
</comment>
<organism evidence="2 3">
    <name type="scientific">Nocardia testacea</name>
    <dbReference type="NCBI Taxonomy" id="248551"/>
    <lineage>
        <taxon>Bacteria</taxon>
        <taxon>Bacillati</taxon>
        <taxon>Actinomycetota</taxon>
        <taxon>Actinomycetes</taxon>
        <taxon>Mycobacteriales</taxon>
        <taxon>Nocardiaceae</taxon>
        <taxon>Nocardia</taxon>
    </lineage>
</organism>
<feature type="domain" description="Beta-lactamase-related" evidence="1">
    <location>
        <begin position="20"/>
        <end position="337"/>
    </location>
</feature>
<evidence type="ECO:0000259" key="1">
    <source>
        <dbReference type="Pfam" id="PF00144"/>
    </source>
</evidence>
<dbReference type="PANTHER" id="PTHR46825:SF9">
    <property type="entry name" value="BETA-LACTAMASE-RELATED DOMAIN-CONTAINING PROTEIN"/>
    <property type="match status" value="1"/>
</dbReference>
<dbReference type="RefSeq" id="WP_397065868.1">
    <property type="nucleotide sequence ID" value="NZ_JBIRYL010000014.1"/>
</dbReference>
<dbReference type="EC" id="3.-.-.-" evidence="2"/>
<dbReference type="Proteomes" id="UP001611494">
    <property type="component" value="Unassembled WGS sequence"/>
</dbReference>
<dbReference type="Pfam" id="PF00144">
    <property type="entry name" value="Beta-lactamase"/>
    <property type="match status" value="1"/>
</dbReference>
<keyword evidence="3" id="KW-1185">Reference proteome</keyword>
<dbReference type="PANTHER" id="PTHR46825">
    <property type="entry name" value="D-ALANYL-D-ALANINE-CARBOXYPEPTIDASE/ENDOPEPTIDASE AMPH"/>
    <property type="match status" value="1"/>
</dbReference>
<dbReference type="EMBL" id="JBIRYL010000014">
    <property type="protein sequence ID" value="MFI2233583.1"/>
    <property type="molecule type" value="Genomic_DNA"/>
</dbReference>
<dbReference type="GO" id="GO:0016787">
    <property type="term" value="F:hydrolase activity"/>
    <property type="evidence" value="ECO:0007669"/>
    <property type="project" value="UniProtKB-KW"/>
</dbReference>
<evidence type="ECO:0000313" key="2">
    <source>
        <dbReference type="EMBL" id="MFI2233583.1"/>
    </source>
</evidence>
<evidence type="ECO:0000313" key="3">
    <source>
        <dbReference type="Proteomes" id="UP001611494"/>
    </source>
</evidence>
<reference evidence="2 3" key="1">
    <citation type="submission" date="2024-10" db="EMBL/GenBank/DDBJ databases">
        <title>The Natural Products Discovery Center: Release of the First 8490 Sequenced Strains for Exploring Actinobacteria Biosynthetic Diversity.</title>
        <authorList>
            <person name="Kalkreuter E."/>
            <person name="Kautsar S.A."/>
            <person name="Yang D."/>
            <person name="Bader C.D."/>
            <person name="Teijaro C.N."/>
            <person name="Fluegel L."/>
            <person name="Davis C.M."/>
            <person name="Simpson J.R."/>
            <person name="Lauterbach L."/>
            <person name="Steele A.D."/>
            <person name="Gui C."/>
            <person name="Meng S."/>
            <person name="Li G."/>
            <person name="Viehrig K."/>
            <person name="Ye F."/>
            <person name="Su P."/>
            <person name="Kiefer A.F."/>
            <person name="Nichols A."/>
            <person name="Cepeda A.J."/>
            <person name="Yan W."/>
            <person name="Fan B."/>
            <person name="Jiang Y."/>
            <person name="Adhikari A."/>
            <person name="Zheng C.-J."/>
            <person name="Schuster L."/>
            <person name="Cowan T.M."/>
            <person name="Smanski M.J."/>
            <person name="Chevrette M.G."/>
            <person name="De Carvalho L.P.S."/>
            <person name="Shen B."/>
        </authorList>
    </citation>
    <scope>NUCLEOTIDE SEQUENCE [LARGE SCALE GENOMIC DNA]</scope>
    <source>
        <strain evidence="2 3">NPDC019377</strain>
    </source>
</reference>
<dbReference type="InterPro" id="IPR012338">
    <property type="entry name" value="Beta-lactam/transpept-like"/>
</dbReference>
<accession>A0ABW7W719</accession>
<proteinExistence type="predicted"/>
<dbReference type="InterPro" id="IPR050491">
    <property type="entry name" value="AmpC-like"/>
</dbReference>
<sequence length="459" mass="48319">MSEIEKELAEFVAVSAAGFGVPGAAVGVSVAGREYVACHGVTSVDNPLPVDTDTGFVIGSVSKTFTATALMRLVDQGLVELDAPVRRYVPEFAGPRVAAREVTVAQLLNHTAGMEWKLSADPGEGDDALARHAEMLAAAPLVAEPGARASYSQAGFNLAGRIVENVTGQTFEGAVATLLLRPLGLTHSGYLHNEVMTRRFAVGHNSGGNGDLAVAAQWKDNRSNNPGGGLVSSVGDLLRWARFHLGDGRAADGDRIMRTESLHRMRVQTVELRGSTLGDAFGICWFLREVDGVATIGHGGSGNGQFAELLLVPERDFAVVVMSNAGPDAGLEFDRATVRWTLEHFLGMVERDPTPLPYDPVRAAEITGTYENEMMRLTLETDGTALAIGCAIKPEIRAAADTELPPDLPAAALGLLPGGADAYIVTAGGLVGQRGYFTRDGSGAVVGIDLAGRFFGRAR</sequence>